<feature type="transmembrane region" description="Helical" evidence="5">
    <location>
        <begin position="64"/>
        <end position="82"/>
    </location>
</feature>
<evidence type="ECO:0000256" key="5">
    <source>
        <dbReference type="RuleBase" id="RU361157"/>
    </source>
</evidence>
<dbReference type="GO" id="GO:0140359">
    <property type="term" value="F:ABC-type transporter activity"/>
    <property type="evidence" value="ECO:0007669"/>
    <property type="project" value="InterPro"/>
</dbReference>
<keyword evidence="8" id="KW-1185">Reference proteome</keyword>
<sequence length="262" mass="27876">MPQPRPIGRINWIGLWTLTAKEVHRFLKVATQTIAAPVVTTLLFYAIFALALGGAGRQAAGVPFLQFLAPGLIMMAMAQNAFANTSSSLMIAKIQGNIVDVLMPPLAPAELAVGYIAGGVIRGLLVGAVTWGAIRIFVPVDPVHPGFVLFHGFAASMMLALLGAIGGIWSEKFDHIAAVTNFVVTPLAFLSGTFYSLDRLPPAWHFIAHLNPFFYMIDGFRYGFIGVSDGTLAIGVAVLLGVNAALLGLLLRMLATGYKLKA</sequence>
<keyword evidence="5" id="KW-0813">Transport</keyword>
<keyword evidence="3 5" id="KW-1133">Transmembrane helix</keyword>
<dbReference type="PANTHER" id="PTHR43332">
    <property type="entry name" value="INNER MEMBRANE TRANSPORT PERMEASE YADH-RELATED"/>
    <property type="match status" value="1"/>
</dbReference>
<reference evidence="8" key="1">
    <citation type="submission" date="2017-05" db="EMBL/GenBank/DDBJ databases">
        <authorList>
            <person name="Macchi M."/>
            <person name="Festa S."/>
            <person name="Coppotelli B.M."/>
            <person name="Morelli I.S."/>
        </authorList>
    </citation>
    <scope>NUCLEOTIDE SEQUENCE [LARGE SCALE GENOMIC DNA]</scope>
    <source>
        <strain evidence="8">I</strain>
    </source>
</reference>
<dbReference type="RefSeq" id="WP_088152024.1">
    <property type="nucleotide sequence ID" value="NZ_NHON01000028.1"/>
</dbReference>
<dbReference type="PRINTS" id="PR00164">
    <property type="entry name" value="ABC2TRNSPORT"/>
</dbReference>
<protein>
    <recommendedName>
        <fullName evidence="5">Transport permease protein</fullName>
    </recommendedName>
</protein>
<name>A0A211ZLC9_9PROT</name>
<dbReference type="InterPro" id="IPR013525">
    <property type="entry name" value="ABC2_TM"/>
</dbReference>
<keyword evidence="2 5" id="KW-0812">Transmembrane</keyword>
<organism evidence="7 8">
    <name type="scientific">Inquilinus limosus</name>
    <dbReference type="NCBI Taxonomy" id="171674"/>
    <lineage>
        <taxon>Bacteria</taxon>
        <taxon>Pseudomonadati</taxon>
        <taxon>Pseudomonadota</taxon>
        <taxon>Alphaproteobacteria</taxon>
        <taxon>Rhodospirillales</taxon>
        <taxon>Rhodospirillaceae</taxon>
        <taxon>Inquilinus</taxon>
    </lineage>
</organism>
<dbReference type="STRING" id="1122125.GCA_000423185_05955"/>
<evidence type="ECO:0000256" key="1">
    <source>
        <dbReference type="ARBA" id="ARBA00004141"/>
    </source>
</evidence>
<comment type="subcellular location">
    <subcellularLocation>
        <location evidence="5">Cell inner membrane</location>
        <topology evidence="5">Multi-pass membrane protein</topology>
    </subcellularLocation>
    <subcellularLocation>
        <location evidence="1">Membrane</location>
        <topology evidence="1">Multi-pass membrane protein</topology>
    </subcellularLocation>
</comment>
<proteinExistence type="inferred from homology"/>
<accession>A0A211ZLC9</accession>
<evidence type="ECO:0000256" key="2">
    <source>
        <dbReference type="ARBA" id="ARBA00022692"/>
    </source>
</evidence>
<dbReference type="EMBL" id="NHON01000028">
    <property type="protein sequence ID" value="OWJ66093.1"/>
    <property type="molecule type" value="Genomic_DNA"/>
</dbReference>
<dbReference type="AlphaFoldDB" id="A0A211ZLC9"/>
<evidence type="ECO:0000256" key="4">
    <source>
        <dbReference type="ARBA" id="ARBA00023136"/>
    </source>
</evidence>
<dbReference type="InterPro" id="IPR000412">
    <property type="entry name" value="ABC_2_transport"/>
</dbReference>
<evidence type="ECO:0000259" key="6">
    <source>
        <dbReference type="PROSITE" id="PS51012"/>
    </source>
</evidence>
<feature type="transmembrane region" description="Helical" evidence="5">
    <location>
        <begin position="112"/>
        <end position="134"/>
    </location>
</feature>
<feature type="transmembrane region" description="Helical" evidence="5">
    <location>
        <begin position="230"/>
        <end position="251"/>
    </location>
</feature>
<dbReference type="PROSITE" id="PS51012">
    <property type="entry name" value="ABC_TM2"/>
    <property type="match status" value="1"/>
</dbReference>
<feature type="transmembrane region" description="Helical" evidence="5">
    <location>
        <begin position="146"/>
        <end position="169"/>
    </location>
</feature>
<dbReference type="GO" id="GO:0043190">
    <property type="term" value="C:ATP-binding cassette (ABC) transporter complex"/>
    <property type="evidence" value="ECO:0007669"/>
    <property type="project" value="InterPro"/>
</dbReference>
<keyword evidence="4 5" id="KW-0472">Membrane</keyword>
<dbReference type="PANTHER" id="PTHR43332:SF2">
    <property type="entry name" value="INNER MEMBRANE TRANSPORT PERMEASE YADH"/>
    <property type="match status" value="1"/>
</dbReference>
<dbReference type="InterPro" id="IPR052522">
    <property type="entry name" value="ABC-2_transport_permease"/>
</dbReference>
<dbReference type="InterPro" id="IPR047817">
    <property type="entry name" value="ABC2_TM_bact-type"/>
</dbReference>
<feature type="domain" description="ABC transmembrane type-2" evidence="6">
    <location>
        <begin position="28"/>
        <end position="257"/>
    </location>
</feature>
<feature type="transmembrane region" description="Helical" evidence="5">
    <location>
        <begin position="175"/>
        <end position="197"/>
    </location>
</feature>
<evidence type="ECO:0000313" key="7">
    <source>
        <dbReference type="EMBL" id="OWJ66093.1"/>
    </source>
</evidence>
<comment type="caution">
    <text evidence="7">The sequence shown here is derived from an EMBL/GenBank/DDBJ whole genome shotgun (WGS) entry which is preliminary data.</text>
</comment>
<comment type="similarity">
    <text evidence="5">Belongs to the ABC-2 integral membrane protein family.</text>
</comment>
<gene>
    <name evidence="7" type="ORF">BWR60_16000</name>
</gene>
<dbReference type="PIRSF" id="PIRSF006648">
    <property type="entry name" value="DrrB"/>
    <property type="match status" value="1"/>
</dbReference>
<dbReference type="OrthoDB" id="9804001at2"/>
<evidence type="ECO:0000256" key="3">
    <source>
        <dbReference type="ARBA" id="ARBA00022989"/>
    </source>
</evidence>
<keyword evidence="5" id="KW-1003">Cell membrane</keyword>
<dbReference type="Proteomes" id="UP000196655">
    <property type="component" value="Unassembled WGS sequence"/>
</dbReference>
<evidence type="ECO:0000313" key="8">
    <source>
        <dbReference type="Proteomes" id="UP000196655"/>
    </source>
</evidence>
<feature type="transmembrane region" description="Helical" evidence="5">
    <location>
        <begin position="34"/>
        <end position="52"/>
    </location>
</feature>
<dbReference type="Pfam" id="PF01061">
    <property type="entry name" value="ABC2_membrane"/>
    <property type="match status" value="1"/>
</dbReference>